<feature type="region of interest" description="Disordered" evidence="1">
    <location>
        <begin position="1"/>
        <end position="107"/>
    </location>
</feature>
<keyword evidence="3" id="KW-1185">Reference proteome</keyword>
<feature type="compositionally biased region" description="Basic and acidic residues" evidence="1">
    <location>
        <begin position="672"/>
        <end position="691"/>
    </location>
</feature>
<reference evidence="2" key="1">
    <citation type="submission" date="2020-06" db="EMBL/GenBank/DDBJ databases">
        <title>Draft genome sequences of strains closely related to Aspergillus parafelis and Aspergillus hiratsukae.</title>
        <authorList>
            <person name="Dos Santos R.A.C."/>
            <person name="Rivero-Menendez O."/>
            <person name="Steenwyk J.L."/>
            <person name="Mead M.E."/>
            <person name="Goldman G.H."/>
            <person name="Alastruey-Izquierdo A."/>
            <person name="Rokas A."/>
        </authorList>
    </citation>
    <scope>NUCLEOTIDE SEQUENCE</scope>
    <source>
        <strain evidence="2">CNM-CM5793</strain>
    </source>
</reference>
<feature type="region of interest" description="Disordered" evidence="1">
    <location>
        <begin position="143"/>
        <end position="182"/>
    </location>
</feature>
<evidence type="ECO:0000313" key="2">
    <source>
        <dbReference type="EMBL" id="KAF7139701.1"/>
    </source>
</evidence>
<feature type="region of interest" description="Disordered" evidence="1">
    <location>
        <begin position="666"/>
        <end position="691"/>
    </location>
</feature>
<gene>
    <name evidence="2" type="ORF">CNMCM5793_007442</name>
</gene>
<dbReference type="EMBL" id="JACBAD010001578">
    <property type="protein sequence ID" value="KAF7139701.1"/>
    <property type="molecule type" value="Genomic_DNA"/>
</dbReference>
<feature type="compositionally biased region" description="Polar residues" evidence="1">
    <location>
        <begin position="36"/>
        <end position="93"/>
    </location>
</feature>
<accession>A0A8H6PI11</accession>
<sequence>MSQNRSITDYFKRPAFSLTKQDIHSETNPGEALTAVPQSSPLTEPSSSFLADSDSPQTPDGPTSQLKETLLSSAQDTSPKPTPPQSFQSSNGTIVGEPSLGLSFNSSQRIVKNGKEVVISSDGEDTDSIASFEQLEDPLLMLLKPKPTAASETTEAEDNTGDSGMALRSTRPKDKKKSLNHSSKVSVPQYKFSLDDLVTQAVDDNETEATIARLKAVREDESSSKPDTPPSRQLNEGMLTSALGDKDDELGLQRLLDAVRRTEALEIEKFWSFFNYEAKALPALEFPRESIAPGTYLAVLREPESRERAFHSGALEFALSRAHLPDELISWIFHSVPSEPRESLRHAYCRLFKHATAERIKSLLRPDDINMLFQRLGASPKALDISEAVIPEPAPQNSHSRETPQHQACLLSVLELLRGAAELFADDTREHLLNILFRLALDISLTSNATVCSDLEKTITAVMESISDDTADSLLHRVCTSAYNTFKDSVFQSRLLKHILPTSSRIAALRCRLALAFLTSDPARLTETPDVMSDLNMIINLLKDQRFNIKLYKGKGNPEYDYGELSAVTALLNFAIDSGWSALAFPTREAEKQFNVDVDRLADRVKKIFVSIQDSGASHLKRTLAKEALETLHYRIVYSVRSKPPPKITLLGDFGPEDGRAKFDMRNYVIPKSEEDKKDTQMPIRSHEHPA</sequence>
<proteinExistence type="predicted"/>
<comment type="caution">
    <text evidence="2">The sequence shown here is derived from an EMBL/GenBank/DDBJ whole genome shotgun (WGS) entry which is preliminary data.</text>
</comment>
<evidence type="ECO:0000256" key="1">
    <source>
        <dbReference type="SAM" id="MobiDB-lite"/>
    </source>
</evidence>
<dbReference type="AlphaFoldDB" id="A0A8H6PI11"/>
<protein>
    <submittedName>
        <fullName evidence="2">Uncharacterized protein</fullName>
    </submittedName>
</protein>
<feature type="region of interest" description="Disordered" evidence="1">
    <location>
        <begin position="215"/>
        <end position="236"/>
    </location>
</feature>
<dbReference type="OrthoDB" id="5350396at2759"/>
<dbReference type="Proteomes" id="UP000630445">
    <property type="component" value="Unassembled WGS sequence"/>
</dbReference>
<name>A0A8H6PI11_9EURO</name>
<organism evidence="2 3">
    <name type="scientific">Aspergillus hiratsukae</name>
    <dbReference type="NCBI Taxonomy" id="1194566"/>
    <lineage>
        <taxon>Eukaryota</taxon>
        <taxon>Fungi</taxon>
        <taxon>Dikarya</taxon>
        <taxon>Ascomycota</taxon>
        <taxon>Pezizomycotina</taxon>
        <taxon>Eurotiomycetes</taxon>
        <taxon>Eurotiomycetidae</taxon>
        <taxon>Eurotiales</taxon>
        <taxon>Aspergillaceae</taxon>
        <taxon>Aspergillus</taxon>
        <taxon>Aspergillus subgen. Fumigati</taxon>
    </lineage>
</organism>
<evidence type="ECO:0000313" key="3">
    <source>
        <dbReference type="Proteomes" id="UP000630445"/>
    </source>
</evidence>